<dbReference type="OrthoDB" id="115239at2"/>
<dbReference type="InterPro" id="IPR002509">
    <property type="entry name" value="NODB_dom"/>
</dbReference>
<evidence type="ECO:0000313" key="5">
    <source>
        <dbReference type="Proteomes" id="UP000430634"/>
    </source>
</evidence>
<feature type="signal peptide" evidence="1">
    <location>
        <begin position="1"/>
        <end position="19"/>
    </location>
</feature>
<reference evidence="4 5" key="3">
    <citation type="submission" date="2019-11" db="EMBL/GenBank/DDBJ databases">
        <title>Type strains purchased from KCTC, JCM and DSMZ.</title>
        <authorList>
            <person name="Lu H."/>
        </authorList>
    </citation>
    <scope>NUCLEOTIDE SEQUENCE [LARGE SCALE GENOMIC DNA]</scope>
    <source>
        <strain evidence="4 5">KCTC 52429</strain>
    </source>
</reference>
<reference evidence="3" key="1">
    <citation type="journal article" date="2014" name="Int. J. Syst. Evol. Microbiol.">
        <title>Complete genome of a new Firmicutes species belonging to the dominant human colonic microbiota ('Ruminococcus bicirculans') reveals two chromosomes and a selective capacity to utilize plant glucans.</title>
        <authorList>
            <consortium name="NISC Comparative Sequencing Program"/>
            <person name="Wegmann U."/>
            <person name="Louis P."/>
            <person name="Goesmann A."/>
            <person name="Henrissat B."/>
            <person name="Duncan S.H."/>
            <person name="Flint H.J."/>
        </authorList>
    </citation>
    <scope>NUCLEOTIDE SEQUENCE</scope>
    <source>
        <strain evidence="3">CGMCC 1.15931</strain>
    </source>
</reference>
<comment type="caution">
    <text evidence="4">The sequence shown here is derived from an EMBL/GenBank/DDBJ whole genome shotgun (WGS) entry which is preliminary data.</text>
</comment>
<keyword evidence="1" id="KW-0732">Signal</keyword>
<dbReference type="GO" id="GO:0016810">
    <property type="term" value="F:hydrolase activity, acting on carbon-nitrogen (but not peptide) bonds"/>
    <property type="evidence" value="ECO:0007669"/>
    <property type="project" value="InterPro"/>
</dbReference>
<evidence type="ECO:0000259" key="2">
    <source>
        <dbReference type="Pfam" id="PF01522"/>
    </source>
</evidence>
<dbReference type="Proteomes" id="UP000622638">
    <property type="component" value="Unassembled WGS sequence"/>
</dbReference>
<dbReference type="EMBL" id="WNKZ01000045">
    <property type="protein sequence ID" value="MTV54209.1"/>
    <property type="molecule type" value="Genomic_DNA"/>
</dbReference>
<dbReference type="InterPro" id="IPR011330">
    <property type="entry name" value="Glyco_hydro/deAcase_b/a-brl"/>
</dbReference>
<gene>
    <name evidence="3" type="ORF">GCM10011572_50130</name>
    <name evidence="4" type="ORF">GM672_15870</name>
</gene>
<dbReference type="RefSeq" id="WP_155471508.1">
    <property type="nucleotide sequence ID" value="NZ_BMKG01000033.1"/>
</dbReference>
<feature type="domain" description="NodB homology" evidence="2">
    <location>
        <begin position="24"/>
        <end position="140"/>
    </location>
</feature>
<feature type="chain" id="PRO_5026095165" evidence="1">
    <location>
        <begin position="20"/>
        <end position="298"/>
    </location>
</feature>
<dbReference type="EMBL" id="BMKG01000033">
    <property type="protein sequence ID" value="GGC22611.1"/>
    <property type="molecule type" value="Genomic_DNA"/>
</dbReference>
<organism evidence="4 5">
    <name type="scientific">Pseudoduganella buxea</name>
    <dbReference type="NCBI Taxonomy" id="1949069"/>
    <lineage>
        <taxon>Bacteria</taxon>
        <taxon>Pseudomonadati</taxon>
        <taxon>Pseudomonadota</taxon>
        <taxon>Betaproteobacteria</taxon>
        <taxon>Burkholderiales</taxon>
        <taxon>Oxalobacteraceae</taxon>
        <taxon>Telluria group</taxon>
        <taxon>Pseudoduganella</taxon>
    </lineage>
</organism>
<dbReference type="Proteomes" id="UP000430634">
    <property type="component" value="Unassembled WGS sequence"/>
</dbReference>
<reference evidence="3" key="4">
    <citation type="submission" date="2024-05" db="EMBL/GenBank/DDBJ databases">
        <authorList>
            <person name="Sun Q."/>
            <person name="Zhou Y."/>
        </authorList>
    </citation>
    <scope>NUCLEOTIDE SEQUENCE</scope>
    <source>
        <strain evidence="3">CGMCC 1.15931</strain>
    </source>
</reference>
<keyword evidence="6" id="KW-1185">Reference proteome</keyword>
<name>A0A6I3SYR2_9BURK</name>
<proteinExistence type="predicted"/>
<evidence type="ECO:0000256" key="1">
    <source>
        <dbReference type="SAM" id="SignalP"/>
    </source>
</evidence>
<dbReference type="GO" id="GO:0005975">
    <property type="term" value="P:carbohydrate metabolic process"/>
    <property type="evidence" value="ECO:0007669"/>
    <property type="project" value="InterPro"/>
</dbReference>
<evidence type="ECO:0000313" key="4">
    <source>
        <dbReference type="EMBL" id="MTV54209.1"/>
    </source>
</evidence>
<evidence type="ECO:0000313" key="3">
    <source>
        <dbReference type="EMBL" id="GGC22611.1"/>
    </source>
</evidence>
<reference evidence="6" key="2">
    <citation type="journal article" date="2019" name="Int. J. Syst. Evol. Microbiol.">
        <title>The Global Catalogue of Microorganisms (GCM) 10K type strain sequencing project: providing services to taxonomists for standard genome sequencing and annotation.</title>
        <authorList>
            <consortium name="The Broad Institute Genomics Platform"/>
            <consortium name="The Broad Institute Genome Sequencing Center for Infectious Disease"/>
            <person name="Wu L."/>
            <person name="Ma J."/>
        </authorList>
    </citation>
    <scope>NUCLEOTIDE SEQUENCE [LARGE SCALE GENOMIC DNA]</scope>
    <source>
        <strain evidence="6">CGMCC 1.15931</strain>
    </source>
</reference>
<dbReference type="SUPFAM" id="SSF88713">
    <property type="entry name" value="Glycoside hydrolase/deacetylase"/>
    <property type="match status" value="1"/>
</dbReference>
<dbReference type="Pfam" id="PF01522">
    <property type="entry name" value="Polysacc_deac_1"/>
    <property type="match status" value="1"/>
</dbReference>
<evidence type="ECO:0000313" key="6">
    <source>
        <dbReference type="Proteomes" id="UP000622638"/>
    </source>
</evidence>
<dbReference type="AlphaFoldDB" id="A0A6I3SYR2"/>
<sequence>MQPYRIAAAALLCSAAAHAAEPFDIAITVDDLPAHGALPPGVTRTGIVAAHVAAFKAHGVPEAFGFVNAGKLAREAGAAAALDAWRAAGHPLGNHGFEHVGLSKAASLAAWQADVTTGEPAIAARMAGQDWHWFRYPFLDGGNTPALRGDATAWLAQRGYRIAAVSVSFDDWAYTEAYARCARQGNDAAIGAMQAHYLRYVDEEIARMKSTSRQVYGRVIPQVLLTHAGAWSAATLPAVLARLDAAGARYVTLAQAQADPAYAGAAGGMVTERAAAAQGIALPAAVADRSIDLDGICR</sequence>
<protein>
    <submittedName>
        <fullName evidence="3 4">Polysaccharide deacetylase</fullName>
    </submittedName>
</protein>
<dbReference type="Gene3D" id="3.20.20.370">
    <property type="entry name" value="Glycoside hydrolase/deacetylase"/>
    <property type="match status" value="1"/>
</dbReference>
<accession>A0A6I3SYR2</accession>